<gene>
    <name evidence="1" type="ORF">DLK05_10080</name>
</gene>
<evidence type="ECO:0000313" key="1">
    <source>
        <dbReference type="EMBL" id="RUT77990.1"/>
    </source>
</evidence>
<dbReference type="Proteomes" id="UP000282985">
    <property type="component" value="Unassembled WGS sequence"/>
</dbReference>
<sequence>MDKRTNARYNALRQVMLTLKNNQEKYKSISMLVKTVLDLEQRVLKIESLIEKRQSIPRKPSGNKNLAQQELVDAAHQVGSVLKAYAFISKKQNIRTYLITSKSELSEKLPQLRLLDYAKNLLELIKPIFKELQEFGLTQEMKHELKLKIHQFEKLMTEPRQLISERHTTILMLKVEIAEAYQILKNQVDPLMELLKEDKEFYLSYKSARMIVDPATRKRVGKEL</sequence>
<dbReference type="OrthoDB" id="1115963at2"/>
<comment type="caution">
    <text evidence="1">The sequence shown here is derived from an EMBL/GenBank/DDBJ whole genome shotgun (WGS) entry which is preliminary data.</text>
</comment>
<reference evidence="1 2" key="1">
    <citation type="submission" date="2018-11" db="EMBL/GenBank/DDBJ databases">
        <title>Parancylomarina longa gen. nov., sp. nov., isolated from sediments of southern Okinawa.</title>
        <authorList>
            <person name="Fu T."/>
        </authorList>
    </citation>
    <scope>NUCLEOTIDE SEQUENCE [LARGE SCALE GENOMIC DNA]</scope>
    <source>
        <strain evidence="1 2">T3-2 S1-C</strain>
    </source>
</reference>
<dbReference type="AlphaFoldDB" id="A0A434AU97"/>
<dbReference type="EMBL" id="RJJX01000012">
    <property type="protein sequence ID" value="RUT77990.1"/>
    <property type="molecule type" value="Genomic_DNA"/>
</dbReference>
<accession>A0A434AU97</accession>
<dbReference type="RefSeq" id="WP_127343854.1">
    <property type="nucleotide sequence ID" value="NZ_RJJX01000012.1"/>
</dbReference>
<evidence type="ECO:0000313" key="2">
    <source>
        <dbReference type="Proteomes" id="UP000282985"/>
    </source>
</evidence>
<organism evidence="1 2">
    <name type="scientific">Ancylomarina longa</name>
    <dbReference type="NCBI Taxonomy" id="2487017"/>
    <lineage>
        <taxon>Bacteria</taxon>
        <taxon>Pseudomonadati</taxon>
        <taxon>Bacteroidota</taxon>
        <taxon>Bacteroidia</taxon>
        <taxon>Marinilabiliales</taxon>
        <taxon>Marinifilaceae</taxon>
        <taxon>Ancylomarina</taxon>
    </lineage>
</organism>
<protein>
    <submittedName>
        <fullName evidence="1">Uncharacterized protein</fullName>
    </submittedName>
</protein>
<keyword evidence="2" id="KW-1185">Reference proteome</keyword>
<name>A0A434AU97_9BACT</name>
<proteinExistence type="predicted"/>